<proteinExistence type="predicted"/>
<accession>A0A5J5A7T8</accession>
<dbReference type="InterPro" id="IPR004158">
    <property type="entry name" value="DUF247_pln"/>
</dbReference>
<evidence type="ECO:0000313" key="2">
    <source>
        <dbReference type="Proteomes" id="UP000325577"/>
    </source>
</evidence>
<dbReference type="AlphaFoldDB" id="A0A5J5A7T8"/>
<sequence length="293" mass="33773">MEDIDSASAEIEMQDSAATEEIVTKSSALIDIENPYNALVSHIAGMLEDVESTPSTVHCIYRVPTEVRKIDEEAYTPRIVSIGPFHHGNERLQSMEAPKLIYFKKLIERGNMRLEDYVGLIKQQEEKIRHCYAETIGLNSDKLVTMILVDAGFIIELLLRSCVGDLREQNEPLLSKPWLILDIEHDLILLENQFPFFVLEAFFNLTSAPVPNYFPSLRHLALHFFKNYNNQQRVPNFRERHFTDLIRTFHLPVSRRLSPRVQELKFLHSATELHEAGVKFKVNLDPSPHPNMP</sequence>
<dbReference type="PANTHER" id="PTHR31170:SF9">
    <property type="entry name" value="PROTEIN, PUTATIVE (DUF247)-RELATED"/>
    <property type="match status" value="1"/>
</dbReference>
<keyword evidence="2" id="KW-1185">Reference proteome</keyword>
<dbReference type="OrthoDB" id="672127at2759"/>
<dbReference type="Proteomes" id="UP000325577">
    <property type="component" value="Linkage Group LG3"/>
</dbReference>
<organism evidence="1 2">
    <name type="scientific">Nyssa sinensis</name>
    <dbReference type="NCBI Taxonomy" id="561372"/>
    <lineage>
        <taxon>Eukaryota</taxon>
        <taxon>Viridiplantae</taxon>
        <taxon>Streptophyta</taxon>
        <taxon>Embryophyta</taxon>
        <taxon>Tracheophyta</taxon>
        <taxon>Spermatophyta</taxon>
        <taxon>Magnoliopsida</taxon>
        <taxon>eudicotyledons</taxon>
        <taxon>Gunneridae</taxon>
        <taxon>Pentapetalae</taxon>
        <taxon>asterids</taxon>
        <taxon>Cornales</taxon>
        <taxon>Nyssaceae</taxon>
        <taxon>Nyssa</taxon>
    </lineage>
</organism>
<dbReference type="PANTHER" id="PTHR31170">
    <property type="entry name" value="BNAC04G53230D PROTEIN"/>
    <property type="match status" value="1"/>
</dbReference>
<dbReference type="EMBL" id="CM018046">
    <property type="protein sequence ID" value="KAA8525427.1"/>
    <property type="molecule type" value="Genomic_DNA"/>
</dbReference>
<dbReference type="Pfam" id="PF03140">
    <property type="entry name" value="DUF247"/>
    <property type="match status" value="1"/>
</dbReference>
<gene>
    <name evidence="1" type="ORF">F0562_007306</name>
</gene>
<reference evidence="1 2" key="1">
    <citation type="submission" date="2019-09" db="EMBL/GenBank/DDBJ databases">
        <title>A chromosome-level genome assembly of the Chinese tupelo Nyssa sinensis.</title>
        <authorList>
            <person name="Yang X."/>
            <person name="Kang M."/>
            <person name="Yang Y."/>
            <person name="Xiong H."/>
            <person name="Wang M."/>
            <person name="Zhang Z."/>
            <person name="Wang Z."/>
            <person name="Wu H."/>
            <person name="Ma T."/>
            <person name="Liu J."/>
            <person name="Xi Z."/>
        </authorList>
    </citation>
    <scope>NUCLEOTIDE SEQUENCE [LARGE SCALE GENOMIC DNA]</scope>
    <source>
        <strain evidence="1">J267</strain>
        <tissue evidence="1">Leaf</tissue>
    </source>
</reference>
<evidence type="ECO:0000313" key="1">
    <source>
        <dbReference type="EMBL" id="KAA8525427.1"/>
    </source>
</evidence>
<name>A0A5J5A7T8_9ASTE</name>
<protein>
    <submittedName>
        <fullName evidence="1">Uncharacterized protein</fullName>
    </submittedName>
</protein>